<dbReference type="SUPFAM" id="SSF55920">
    <property type="entry name" value="Creatinase/aminopeptidase"/>
    <property type="match status" value="1"/>
</dbReference>
<keyword evidence="6" id="KW-1185">Reference proteome</keyword>
<proteinExistence type="inferred from homology"/>
<dbReference type="EMBL" id="SOAZ01000005">
    <property type="protein sequence ID" value="TDT61957.1"/>
    <property type="molecule type" value="Genomic_DNA"/>
</dbReference>
<keyword evidence="5" id="KW-0031">Aminopeptidase</keyword>
<evidence type="ECO:0000259" key="4">
    <source>
        <dbReference type="Pfam" id="PF01321"/>
    </source>
</evidence>
<dbReference type="CDD" id="cd01092">
    <property type="entry name" value="APP-like"/>
    <property type="match status" value="1"/>
</dbReference>
<evidence type="ECO:0000313" key="6">
    <source>
        <dbReference type="Proteomes" id="UP000295325"/>
    </source>
</evidence>
<dbReference type="InterPro" id="IPR000587">
    <property type="entry name" value="Creatinase_N"/>
</dbReference>
<comment type="similarity">
    <text evidence="1">Belongs to the peptidase M24B family.</text>
</comment>
<feature type="domain" description="Creatinase N-terminal" evidence="4">
    <location>
        <begin position="5"/>
        <end position="131"/>
    </location>
</feature>
<keyword evidence="5" id="KW-0645">Protease</keyword>
<dbReference type="Gene3D" id="3.90.230.10">
    <property type="entry name" value="Creatinase/methionine aminopeptidase superfamily"/>
    <property type="match status" value="1"/>
</dbReference>
<protein>
    <submittedName>
        <fullName evidence="5">Xaa-Pro aminopeptidase</fullName>
    </submittedName>
</protein>
<sequence>MIMKRLEKIRAQFDSLGIDGVLTYKDENRNYLSGFTGDESFALITRDKAFFITDSRFTEQAQIEVKEGYEIIEYRPPIADTIKRLVEDNNIKSLGVEEDRMTFEDYDTYRNVLEGVNIVKLNYAIEKLRMIKDNEEVEFIAKAAEIADRAFEHILGFIKPGMTEIEIALELEFFMKKLGASALSFPIIAASGWRSSLPHGEASEKKVEEGDFLTLDFGCVYKGYCSDMTRTIVIGRASEKQKEIYNIVLEAQEAALKAVKPGMSCVELDKIARDIITERGYGNRFGHGLGHGVGRAVHELPGVNMRSKFVLEPGMVITDEPGIYIPGFGGVRIEDLILVTENGCRVLSNSPKNLIELGV</sequence>
<evidence type="ECO:0000256" key="2">
    <source>
        <dbReference type="ARBA" id="ARBA00022801"/>
    </source>
</evidence>
<dbReference type="AlphaFoldDB" id="A0A4R7KRN5"/>
<dbReference type="InterPro" id="IPR050659">
    <property type="entry name" value="Peptidase_M24B"/>
</dbReference>
<keyword evidence="2" id="KW-0378">Hydrolase</keyword>
<gene>
    <name evidence="5" type="ORF">EDD71_105137</name>
</gene>
<reference evidence="5 6" key="1">
    <citation type="submission" date="2019-03" db="EMBL/GenBank/DDBJ databases">
        <title>Genomic Encyclopedia of Type Strains, Phase IV (KMG-IV): sequencing the most valuable type-strain genomes for metagenomic binning, comparative biology and taxonomic classification.</title>
        <authorList>
            <person name="Goeker M."/>
        </authorList>
    </citation>
    <scope>NUCLEOTIDE SEQUENCE [LARGE SCALE GENOMIC DNA]</scope>
    <source>
        <strain evidence="5 6">DSM 24455</strain>
    </source>
</reference>
<name>A0A4R7KRN5_9CLOT</name>
<accession>A0A4R7KRN5</accession>
<dbReference type="FunFam" id="3.90.230.10:FF:000014">
    <property type="entry name" value="Aminopeptidase P family protein"/>
    <property type="match status" value="1"/>
</dbReference>
<dbReference type="InterPro" id="IPR000994">
    <property type="entry name" value="Pept_M24"/>
</dbReference>
<dbReference type="InterPro" id="IPR036005">
    <property type="entry name" value="Creatinase/aminopeptidase-like"/>
</dbReference>
<dbReference type="GO" id="GO:0004177">
    <property type="term" value="F:aminopeptidase activity"/>
    <property type="evidence" value="ECO:0007669"/>
    <property type="project" value="UniProtKB-KW"/>
</dbReference>
<dbReference type="SUPFAM" id="SSF53092">
    <property type="entry name" value="Creatinase/prolidase N-terminal domain"/>
    <property type="match status" value="1"/>
</dbReference>
<dbReference type="RefSeq" id="WP_166636339.1">
    <property type="nucleotide sequence ID" value="NZ_SOAZ01000005.1"/>
</dbReference>
<comment type="caution">
    <text evidence="5">The sequence shown here is derived from an EMBL/GenBank/DDBJ whole genome shotgun (WGS) entry which is preliminary data.</text>
</comment>
<organism evidence="5 6">
    <name type="scientific">Fonticella tunisiensis</name>
    <dbReference type="NCBI Taxonomy" id="1096341"/>
    <lineage>
        <taxon>Bacteria</taxon>
        <taxon>Bacillati</taxon>
        <taxon>Bacillota</taxon>
        <taxon>Clostridia</taxon>
        <taxon>Eubacteriales</taxon>
        <taxon>Clostridiaceae</taxon>
        <taxon>Fonticella</taxon>
    </lineage>
</organism>
<evidence type="ECO:0000256" key="1">
    <source>
        <dbReference type="ARBA" id="ARBA00008766"/>
    </source>
</evidence>
<feature type="domain" description="Peptidase M24" evidence="3">
    <location>
        <begin position="139"/>
        <end position="341"/>
    </location>
</feature>
<dbReference type="Pfam" id="PF01321">
    <property type="entry name" value="Creatinase_N"/>
    <property type="match status" value="1"/>
</dbReference>
<dbReference type="Gene3D" id="3.40.350.10">
    <property type="entry name" value="Creatinase/prolidase N-terminal domain"/>
    <property type="match status" value="1"/>
</dbReference>
<evidence type="ECO:0000259" key="3">
    <source>
        <dbReference type="Pfam" id="PF00557"/>
    </source>
</evidence>
<dbReference type="Proteomes" id="UP000295325">
    <property type="component" value="Unassembled WGS sequence"/>
</dbReference>
<dbReference type="InterPro" id="IPR029149">
    <property type="entry name" value="Creatin/AminoP/Spt16_N"/>
</dbReference>
<dbReference type="PANTHER" id="PTHR46112">
    <property type="entry name" value="AMINOPEPTIDASE"/>
    <property type="match status" value="1"/>
</dbReference>
<dbReference type="PANTHER" id="PTHR46112:SF3">
    <property type="entry name" value="AMINOPEPTIDASE YPDF"/>
    <property type="match status" value="1"/>
</dbReference>
<dbReference type="Pfam" id="PF00557">
    <property type="entry name" value="Peptidase_M24"/>
    <property type="match status" value="1"/>
</dbReference>
<evidence type="ECO:0000313" key="5">
    <source>
        <dbReference type="EMBL" id="TDT61957.1"/>
    </source>
</evidence>